<dbReference type="PROSITE" id="PS00086">
    <property type="entry name" value="CYTOCHROME_P450"/>
    <property type="match status" value="1"/>
</dbReference>
<dbReference type="Pfam" id="PF00067">
    <property type="entry name" value="p450"/>
    <property type="match status" value="1"/>
</dbReference>
<proteinExistence type="inferred from homology"/>
<dbReference type="OrthoDB" id="1055148at2759"/>
<dbReference type="AlphaFoldDB" id="A0A087UVM3"/>
<dbReference type="InterPro" id="IPR001128">
    <property type="entry name" value="Cyt_P450"/>
</dbReference>
<organism evidence="17 18">
    <name type="scientific">Stegodyphus mimosarum</name>
    <name type="common">African social velvet spider</name>
    <dbReference type="NCBI Taxonomy" id="407821"/>
    <lineage>
        <taxon>Eukaryota</taxon>
        <taxon>Metazoa</taxon>
        <taxon>Ecdysozoa</taxon>
        <taxon>Arthropoda</taxon>
        <taxon>Chelicerata</taxon>
        <taxon>Arachnida</taxon>
        <taxon>Araneae</taxon>
        <taxon>Araneomorphae</taxon>
        <taxon>Entelegynae</taxon>
        <taxon>Eresoidea</taxon>
        <taxon>Eresidae</taxon>
        <taxon>Stegodyphus</taxon>
    </lineage>
</organism>
<name>A0A087UVM3_STEMI</name>
<dbReference type="GO" id="GO:0005506">
    <property type="term" value="F:iron ion binding"/>
    <property type="evidence" value="ECO:0007669"/>
    <property type="project" value="InterPro"/>
</dbReference>
<dbReference type="GO" id="GO:0016705">
    <property type="term" value="F:oxidoreductase activity, acting on paired donors, with incorporation or reduction of molecular oxygen"/>
    <property type="evidence" value="ECO:0007669"/>
    <property type="project" value="InterPro"/>
</dbReference>
<evidence type="ECO:0000256" key="7">
    <source>
        <dbReference type="ARBA" id="ARBA00022723"/>
    </source>
</evidence>
<feature type="transmembrane region" description="Helical" evidence="16">
    <location>
        <begin position="12"/>
        <end position="34"/>
    </location>
</feature>
<feature type="binding site" description="axial binding residue" evidence="14">
    <location>
        <position position="449"/>
    </location>
    <ligand>
        <name>heme</name>
        <dbReference type="ChEBI" id="CHEBI:30413"/>
    </ligand>
    <ligandPart>
        <name>Fe</name>
        <dbReference type="ChEBI" id="CHEBI:18248"/>
    </ligandPart>
</feature>
<keyword evidence="16" id="KW-0812">Transmembrane</keyword>
<gene>
    <name evidence="17" type="ORF">X975_15971</name>
</gene>
<evidence type="ECO:0000256" key="3">
    <source>
        <dbReference type="ARBA" id="ARBA00004174"/>
    </source>
</evidence>
<dbReference type="Gene3D" id="1.10.630.10">
    <property type="entry name" value="Cytochrome P450"/>
    <property type="match status" value="1"/>
</dbReference>
<reference evidence="17 18" key="1">
    <citation type="submission" date="2013-11" db="EMBL/GenBank/DDBJ databases">
        <title>Genome sequencing of Stegodyphus mimosarum.</title>
        <authorList>
            <person name="Bechsgaard J."/>
        </authorList>
    </citation>
    <scope>NUCLEOTIDE SEQUENCE [LARGE SCALE GENOMIC DNA]</scope>
</reference>
<keyword evidence="8" id="KW-0256">Endoplasmic reticulum</keyword>
<evidence type="ECO:0000313" key="17">
    <source>
        <dbReference type="EMBL" id="KFM81412.1"/>
    </source>
</evidence>
<keyword evidence="10 15" id="KW-0560">Oxidoreductase</keyword>
<comment type="function">
    <text evidence="2">May be involved in the metabolism of insect hormones and in the breakdown of synthetic insecticides.</text>
</comment>
<feature type="non-terminal residue" evidence="17">
    <location>
        <position position="496"/>
    </location>
</feature>
<comment type="subcellular location">
    <subcellularLocation>
        <location evidence="4">Endoplasmic reticulum membrane</location>
        <topology evidence="4">Peripheral membrane protein</topology>
    </subcellularLocation>
    <subcellularLocation>
        <location evidence="3">Microsome membrane</location>
        <topology evidence="3">Peripheral membrane protein</topology>
    </subcellularLocation>
</comment>
<dbReference type="InterPro" id="IPR036396">
    <property type="entry name" value="Cyt_P450_sf"/>
</dbReference>
<evidence type="ECO:0000313" key="18">
    <source>
        <dbReference type="Proteomes" id="UP000054359"/>
    </source>
</evidence>
<comment type="similarity">
    <text evidence="5 15">Belongs to the cytochrome P450 family.</text>
</comment>
<dbReference type="Proteomes" id="UP000054359">
    <property type="component" value="Unassembled WGS sequence"/>
</dbReference>
<dbReference type="PANTHER" id="PTHR24300">
    <property type="entry name" value="CYTOCHROME P450 508A4-RELATED"/>
    <property type="match status" value="1"/>
</dbReference>
<evidence type="ECO:0000256" key="12">
    <source>
        <dbReference type="ARBA" id="ARBA00023033"/>
    </source>
</evidence>
<keyword evidence="7 14" id="KW-0479">Metal-binding</keyword>
<dbReference type="GO" id="GO:0005789">
    <property type="term" value="C:endoplasmic reticulum membrane"/>
    <property type="evidence" value="ECO:0007669"/>
    <property type="project" value="UniProtKB-SubCell"/>
</dbReference>
<dbReference type="GO" id="GO:0004497">
    <property type="term" value="F:monooxygenase activity"/>
    <property type="evidence" value="ECO:0007669"/>
    <property type="project" value="UniProtKB-KW"/>
</dbReference>
<dbReference type="InterPro" id="IPR050182">
    <property type="entry name" value="Cytochrome_P450_fam2"/>
</dbReference>
<dbReference type="SUPFAM" id="SSF48264">
    <property type="entry name" value="Cytochrome P450"/>
    <property type="match status" value="1"/>
</dbReference>
<evidence type="ECO:0000256" key="14">
    <source>
        <dbReference type="PIRSR" id="PIRSR602401-1"/>
    </source>
</evidence>
<dbReference type="InterPro" id="IPR002401">
    <property type="entry name" value="Cyt_P450_E_grp-I"/>
</dbReference>
<dbReference type="FunFam" id="1.10.630.10:FF:000238">
    <property type="entry name" value="Cytochrome P450 2A6"/>
    <property type="match status" value="1"/>
</dbReference>
<dbReference type="PRINTS" id="PR00463">
    <property type="entry name" value="EP450I"/>
</dbReference>
<dbReference type="OMA" id="MVFINIC"/>
<comment type="cofactor">
    <cofactor evidence="1 14">
        <name>heme</name>
        <dbReference type="ChEBI" id="CHEBI:30413"/>
    </cofactor>
</comment>
<keyword evidence="13 16" id="KW-0472">Membrane</keyword>
<evidence type="ECO:0000256" key="16">
    <source>
        <dbReference type="SAM" id="Phobius"/>
    </source>
</evidence>
<dbReference type="STRING" id="407821.A0A087UVM3"/>
<keyword evidence="9" id="KW-0492">Microsome</keyword>
<evidence type="ECO:0000256" key="8">
    <source>
        <dbReference type="ARBA" id="ARBA00022824"/>
    </source>
</evidence>
<accession>A0A087UVM3</accession>
<evidence type="ECO:0000256" key="11">
    <source>
        <dbReference type="ARBA" id="ARBA00023004"/>
    </source>
</evidence>
<dbReference type="PRINTS" id="PR00385">
    <property type="entry name" value="P450"/>
</dbReference>
<protein>
    <submittedName>
        <fullName evidence="17">Cytochrome P450 2J1</fullName>
    </submittedName>
</protein>
<keyword evidence="16" id="KW-1133">Transmembrane helix</keyword>
<keyword evidence="12 15" id="KW-0503">Monooxygenase</keyword>
<evidence type="ECO:0000256" key="9">
    <source>
        <dbReference type="ARBA" id="ARBA00022848"/>
    </source>
</evidence>
<evidence type="ECO:0000256" key="13">
    <source>
        <dbReference type="ARBA" id="ARBA00023136"/>
    </source>
</evidence>
<dbReference type="InterPro" id="IPR017972">
    <property type="entry name" value="Cyt_P450_CS"/>
</dbReference>
<keyword evidence="18" id="KW-1185">Reference proteome</keyword>
<sequence length="496" mass="56963">MMFYDYMQNFSNVSTFSVGIAVVAVLLGIIFYFIRDRGLPPGPTGVPILGIYPFLNHHKCHLQLDEFAKKYGRFFSFRVAGQLYVSLGSPELIREIHVTNADVFSNRHTGFNLFTSDLSGGVAFINGEPWKILRKFFLQSFRDFGMISMRDNLSGPMYDILSSTVNDLRALNGKPVDIIDLLMGKSMNVQRRTLFGHYPITEQQIQDIIEAYKIVLEAQGGSNSFLVGSIGKYLVFRRLPCYHAFVSNQKLMEDALCKIIDEHERTLDEDNIRDVMDAYLKERNERQRKGDPTAKYFTRQTLMSSFAQFVGDGLVPIVYAVGVCFYALTQYPEEQEKIYKEILEVVGQDREPSMEDKSKLSYTNAFIFEVFRTSEFFPFFPSLMSTKEVNVQGYRIPKGTIAVINMWSAHHDPQAYEEPYKFNPSRYISKPGKKKEELPFIFGIGKRSCIGEAFTMMQVFLFLTSIIKNFRIILPKDEETSKSVFSLKLKIHAIPR</sequence>
<keyword evidence="6 14" id="KW-0349">Heme</keyword>
<evidence type="ECO:0000256" key="6">
    <source>
        <dbReference type="ARBA" id="ARBA00022617"/>
    </source>
</evidence>
<evidence type="ECO:0000256" key="5">
    <source>
        <dbReference type="ARBA" id="ARBA00010617"/>
    </source>
</evidence>
<dbReference type="EMBL" id="KK121852">
    <property type="protein sequence ID" value="KFM81412.1"/>
    <property type="molecule type" value="Genomic_DNA"/>
</dbReference>
<evidence type="ECO:0000256" key="1">
    <source>
        <dbReference type="ARBA" id="ARBA00001971"/>
    </source>
</evidence>
<evidence type="ECO:0000256" key="15">
    <source>
        <dbReference type="RuleBase" id="RU000461"/>
    </source>
</evidence>
<evidence type="ECO:0000256" key="4">
    <source>
        <dbReference type="ARBA" id="ARBA00004406"/>
    </source>
</evidence>
<evidence type="ECO:0000256" key="2">
    <source>
        <dbReference type="ARBA" id="ARBA00003690"/>
    </source>
</evidence>
<evidence type="ECO:0000256" key="10">
    <source>
        <dbReference type="ARBA" id="ARBA00023002"/>
    </source>
</evidence>
<dbReference type="GO" id="GO:0020037">
    <property type="term" value="F:heme binding"/>
    <property type="evidence" value="ECO:0007669"/>
    <property type="project" value="InterPro"/>
</dbReference>
<keyword evidence="11 14" id="KW-0408">Iron</keyword>